<accession>A0A158J030</accession>
<gene>
    <name evidence="2" type="ORF">AWB68_03276</name>
</gene>
<feature type="region of interest" description="Disordered" evidence="1">
    <location>
        <begin position="44"/>
        <end position="72"/>
    </location>
</feature>
<protein>
    <recommendedName>
        <fullName evidence="4">DUF2934 domain-containing protein</fullName>
    </recommendedName>
</protein>
<name>A0A158J030_9BURK</name>
<dbReference type="OrthoDB" id="8909820at2"/>
<sequence length="72" mass="8078">MASTVFEGHIRSRAYELWLEAGSPEGRAEDFWEQARLQLTEQEAPTQEDIFADSDEFASASSVKAETGDKRP</sequence>
<dbReference type="AlphaFoldDB" id="A0A158J030"/>
<evidence type="ECO:0008006" key="4">
    <source>
        <dbReference type="Google" id="ProtNLM"/>
    </source>
</evidence>
<proteinExistence type="predicted"/>
<evidence type="ECO:0000313" key="3">
    <source>
        <dbReference type="Proteomes" id="UP000054770"/>
    </source>
</evidence>
<dbReference type="Pfam" id="PF11154">
    <property type="entry name" value="DUF2934"/>
    <property type="match status" value="1"/>
</dbReference>
<reference evidence="2" key="1">
    <citation type="submission" date="2016-01" db="EMBL/GenBank/DDBJ databases">
        <authorList>
            <person name="Peeters C."/>
        </authorList>
    </citation>
    <scope>NUCLEOTIDE SEQUENCE [LARGE SCALE GENOMIC DNA]</scope>
    <source>
        <strain evidence="2">LMG 22940</strain>
    </source>
</reference>
<organism evidence="2 3">
    <name type="scientific">Caballeronia choica</name>
    <dbReference type="NCBI Taxonomy" id="326476"/>
    <lineage>
        <taxon>Bacteria</taxon>
        <taxon>Pseudomonadati</taxon>
        <taxon>Pseudomonadota</taxon>
        <taxon>Betaproteobacteria</taxon>
        <taxon>Burkholderiales</taxon>
        <taxon>Burkholderiaceae</taxon>
        <taxon>Caballeronia</taxon>
    </lineage>
</organism>
<dbReference type="RefSeq" id="WP_087645395.1">
    <property type="nucleotide sequence ID" value="NZ_FCON02000032.1"/>
</dbReference>
<keyword evidence="3" id="KW-1185">Reference proteome</keyword>
<comment type="caution">
    <text evidence="2">The sequence shown here is derived from an EMBL/GenBank/DDBJ whole genome shotgun (WGS) entry which is preliminary data.</text>
</comment>
<evidence type="ECO:0000256" key="1">
    <source>
        <dbReference type="SAM" id="MobiDB-lite"/>
    </source>
</evidence>
<evidence type="ECO:0000313" key="2">
    <source>
        <dbReference type="EMBL" id="SAL62292.1"/>
    </source>
</evidence>
<dbReference type="Proteomes" id="UP000054770">
    <property type="component" value="Unassembled WGS sequence"/>
</dbReference>
<dbReference type="EMBL" id="FCON02000032">
    <property type="protein sequence ID" value="SAL62292.1"/>
    <property type="molecule type" value="Genomic_DNA"/>
</dbReference>
<dbReference type="InterPro" id="IPR021327">
    <property type="entry name" value="DUF2934"/>
</dbReference>